<dbReference type="EMBL" id="OZ035835">
    <property type="protein sequence ID" value="CAL1578467.1"/>
    <property type="molecule type" value="Genomic_DNA"/>
</dbReference>
<evidence type="ECO:0000313" key="3">
    <source>
        <dbReference type="Proteomes" id="UP001497482"/>
    </source>
</evidence>
<name>A0AAV2JR06_KNICA</name>
<gene>
    <name evidence="2" type="ORF">KC01_LOCUS9603</name>
</gene>
<dbReference type="Gene3D" id="3.80.10.10">
    <property type="entry name" value="Ribonuclease Inhibitor"/>
    <property type="match status" value="1"/>
</dbReference>
<dbReference type="SUPFAM" id="SSF52047">
    <property type="entry name" value="RNI-like"/>
    <property type="match status" value="1"/>
</dbReference>
<dbReference type="SMART" id="SM00368">
    <property type="entry name" value="LRR_RI"/>
    <property type="match status" value="4"/>
</dbReference>
<dbReference type="Proteomes" id="UP001497482">
    <property type="component" value="Chromosome 13"/>
</dbReference>
<dbReference type="PANTHER" id="PTHR24111:SF3">
    <property type="entry name" value="LEUCINE-RICH REPEAT-CONTAINING PROTEIN 73"/>
    <property type="match status" value="1"/>
</dbReference>
<keyword evidence="3" id="KW-1185">Reference proteome</keyword>
<protein>
    <recommendedName>
        <fullName evidence="4">Leucine-rich repeat-containing protein 73</fullName>
    </recommendedName>
</protein>
<keyword evidence="1" id="KW-0677">Repeat</keyword>
<evidence type="ECO:0000313" key="2">
    <source>
        <dbReference type="EMBL" id="CAL1578467.1"/>
    </source>
</evidence>
<dbReference type="PANTHER" id="PTHR24111">
    <property type="entry name" value="LEUCINE-RICH REPEAT-CONTAINING PROTEIN 34"/>
    <property type="match status" value="1"/>
</dbReference>
<evidence type="ECO:0000256" key="1">
    <source>
        <dbReference type="ARBA" id="ARBA00022737"/>
    </source>
</evidence>
<evidence type="ECO:0008006" key="4">
    <source>
        <dbReference type="Google" id="ProtNLM"/>
    </source>
</evidence>
<reference evidence="2 3" key="1">
    <citation type="submission" date="2024-04" db="EMBL/GenBank/DDBJ databases">
        <authorList>
            <person name="Waldvogel A.-M."/>
            <person name="Schoenle A."/>
        </authorList>
    </citation>
    <scope>NUCLEOTIDE SEQUENCE [LARGE SCALE GENOMIC DNA]</scope>
</reference>
<dbReference type="InterPro" id="IPR052201">
    <property type="entry name" value="LRR-containing_regulator"/>
</dbReference>
<dbReference type="InterPro" id="IPR032675">
    <property type="entry name" value="LRR_dom_sf"/>
</dbReference>
<sequence length="288" mass="31210">MGPDQVKSLVEALASDQVQLVSLRGCGLSDQDWTRICGSLIQTQSLLQLNLSLGVVCSTTRTQDLSRVLLRNRSLNTLFLHGNMLSGPGSLVLFRSLAVHPALLSLDLGDCSLSDRELDHVCGLLPPDGAKPGLQELSLSSNPAISSRSWTRLCVAVAHSSRLRVLRLDFNPLGDRVAGMLAVAVASSRTLQTLDLEGTGLTEVSGQAFLDLLLLFPSSLRVLVLTENRISAEVQRRVQELLSERDEPIREEHPQQQPLRARVCQPGGAHTVLLTSGLGDNLLDETEM</sequence>
<dbReference type="AlphaFoldDB" id="A0AAV2JR06"/>
<accession>A0AAV2JR06</accession>
<organism evidence="2 3">
    <name type="scientific">Knipowitschia caucasica</name>
    <name type="common">Caucasian dwarf goby</name>
    <name type="synonym">Pomatoschistus caucasicus</name>
    <dbReference type="NCBI Taxonomy" id="637954"/>
    <lineage>
        <taxon>Eukaryota</taxon>
        <taxon>Metazoa</taxon>
        <taxon>Chordata</taxon>
        <taxon>Craniata</taxon>
        <taxon>Vertebrata</taxon>
        <taxon>Euteleostomi</taxon>
        <taxon>Actinopterygii</taxon>
        <taxon>Neopterygii</taxon>
        <taxon>Teleostei</taxon>
        <taxon>Neoteleostei</taxon>
        <taxon>Acanthomorphata</taxon>
        <taxon>Gobiaria</taxon>
        <taxon>Gobiiformes</taxon>
        <taxon>Gobioidei</taxon>
        <taxon>Gobiidae</taxon>
        <taxon>Gobiinae</taxon>
        <taxon>Knipowitschia</taxon>
    </lineage>
</organism>
<proteinExistence type="predicted"/>